<reference evidence="2 3" key="1">
    <citation type="submission" date="2013-11" db="EMBL/GenBank/DDBJ databases">
        <title>The Genome Sequence of Phytophthora parasitica CJ01A1.</title>
        <authorList>
            <consortium name="The Broad Institute Genomics Platform"/>
            <person name="Russ C."/>
            <person name="Tyler B."/>
            <person name="Panabieres F."/>
            <person name="Shan W."/>
            <person name="Tripathy S."/>
            <person name="Grunwald N."/>
            <person name="Machado M."/>
            <person name="Johnson C.S."/>
            <person name="Walker B."/>
            <person name="Young S.K."/>
            <person name="Zeng Q."/>
            <person name="Gargeya S."/>
            <person name="Fitzgerald M."/>
            <person name="Haas B."/>
            <person name="Abouelleil A."/>
            <person name="Allen A.W."/>
            <person name="Alvarado L."/>
            <person name="Arachchi H.M."/>
            <person name="Berlin A.M."/>
            <person name="Chapman S.B."/>
            <person name="Gainer-Dewar J."/>
            <person name="Goldberg J."/>
            <person name="Griggs A."/>
            <person name="Gujja S."/>
            <person name="Hansen M."/>
            <person name="Howarth C."/>
            <person name="Imamovic A."/>
            <person name="Ireland A."/>
            <person name="Larimer J."/>
            <person name="McCowan C."/>
            <person name="Murphy C."/>
            <person name="Pearson M."/>
            <person name="Poon T.W."/>
            <person name="Priest M."/>
            <person name="Roberts A."/>
            <person name="Saif S."/>
            <person name="Shea T."/>
            <person name="Sisk P."/>
            <person name="Sykes S."/>
            <person name="Wortman J."/>
            <person name="Nusbaum C."/>
            <person name="Birren B."/>
        </authorList>
    </citation>
    <scope>NUCLEOTIDE SEQUENCE [LARGE SCALE GENOMIC DNA]</scope>
    <source>
        <strain evidence="2 3">CJ01A1</strain>
    </source>
</reference>
<dbReference type="AlphaFoldDB" id="W2WDD3"/>
<evidence type="ECO:0000256" key="1">
    <source>
        <dbReference type="SAM" id="MobiDB-lite"/>
    </source>
</evidence>
<comment type="caution">
    <text evidence="2">The sequence shown here is derived from an EMBL/GenBank/DDBJ whole genome shotgun (WGS) entry which is preliminary data.</text>
</comment>
<evidence type="ECO:0000313" key="3">
    <source>
        <dbReference type="Proteomes" id="UP000018958"/>
    </source>
</evidence>
<dbReference type="Proteomes" id="UP000018958">
    <property type="component" value="Unassembled WGS sequence"/>
</dbReference>
<feature type="compositionally biased region" description="Polar residues" evidence="1">
    <location>
        <begin position="211"/>
        <end position="223"/>
    </location>
</feature>
<proteinExistence type="predicted"/>
<gene>
    <name evidence="2" type="ORF">F441_15502</name>
</gene>
<organism evidence="2 3">
    <name type="scientific">Phytophthora nicotianae CJ01A1</name>
    <dbReference type="NCBI Taxonomy" id="1317063"/>
    <lineage>
        <taxon>Eukaryota</taxon>
        <taxon>Sar</taxon>
        <taxon>Stramenopiles</taxon>
        <taxon>Oomycota</taxon>
        <taxon>Peronosporomycetes</taxon>
        <taxon>Peronosporales</taxon>
        <taxon>Peronosporaceae</taxon>
        <taxon>Phytophthora</taxon>
    </lineage>
</organism>
<sequence>AVPMESWMRTRTTAKPTVLVVDETTTLSTRENVSRNEIEPTSHGEQTLAGGFPVMPGNDAWKGNAIAVPGPMAAVPMESWMRTRASAKPTVLVSDDGVSLPSRENVSRVDVEVCALSIEQTNHGAPTLTGGLPVTSGKDELMNLSVKVLTTNTTTSSSLALEREQLEKRRKQLDTANAVAAMNTRLSQLGLLKSVTKATSTQVKFKFPSPVKQQQDSETSEASKSPECQAGNSAISDRDGSSSKSSQMEKLTSSNSDAESLPAQEALHAILDTNTDRSPEAVKFIVSSGDTDESTPAQANKSDPSSEDAGKLTDDLVSKALRKLNDEEHSPPFPVGVGVADSLSVHINGYGSHGKNSDDKCDEGKTQLNAVPQVEVDVSLSSFTSGFVAPSGSSHEVATEKVALSEPVASSLSVFTAGYQAETEISHSDALSVVKPNDSVAIVEDPRQIPVDVSLSTFTSGYDTVKENVTKRISDTKEGVRPPTVASGAFNPKYLSRFER</sequence>
<feature type="region of interest" description="Disordered" evidence="1">
    <location>
        <begin position="287"/>
        <end position="311"/>
    </location>
</feature>
<name>W2WDD3_PHYNI</name>
<feature type="region of interest" description="Disordered" evidence="1">
    <location>
        <begin position="206"/>
        <end position="261"/>
    </location>
</feature>
<evidence type="ECO:0000313" key="2">
    <source>
        <dbReference type="EMBL" id="ETP08501.1"/>
    </source>
</evidence>
<feature type="compositionally biased region" description="Polar residues" evidence="1">
    <location>
        <begin position="248"/>
        <end position="258"/>
    </location>
</feature>
<protein>
    <submittedName>
        <fullName evidence="2">Uncharacterized protein</fullName>
    </submittedName>
</protein>
<feature type="compositionally biased region" description="Polar residues" evidence="1">
    <location>
        <begin position="294"/>
        <end position="303"/>
    </location>
</feature>
<dbReference type="EMBL" id="ANIX01003130">
    <property type="protein sequence ID" value="ETP08501.1"/>
    <property type="molecule type" value="Genomic_DNA"/>
</dbReference>
<accession>W2WDD3</accession>
<feature type="non-terminal residue" evidence="2">
    <location>
        <position position="1"/>
    </location>
</feature>